<dbReference type="IntAct" id="A0A1D6KLZ6">
    <property type="interactions" value="1"/>
</dbReference>
<dbReference type="EMBL" id="CM007647">
    <property type="protein sequence ID" value="ONM03871.1"/>
    <property type="molecule type" value="Genomic_DNA"/>
</dbReference>
<dbReference type="ExpressionAtlas" id="A0A1D6KLZ6">
    <property type="expression patterns" value="baseline and differential"/>
</dbReference>
<dbReference type="PANTHER" id="PTHR12192:SF19">
    <property type="entry name" value="GAMMA-GLUTAMYLCYCLOTRANSFERASE 2-2"/>
    <property type="match status" value="1"/>
</dbReference>
<dbReference type="Pfam" id="PF04752">
    <property type="entry name" value="ChaC"/>
    <property type="match status" value="1"/>
</dbReference>
<dbReference type="AlphaFoldDB" id="A0A1D6KLZ6"/>
<proteinExistence type="predicted"/>
<keyword evidence="1" id="KW-0456">Lyase</keyword>
<sequence length="509" mass="58093">MSIPPRGMNLGHRIRIERGIRYATGCAMVLWVFGYGSLIWNLGFDFDDKILGFIKGYNRTFNLACIDHRGTTEHPARTCTLETDGEATTRPYAIFACPPFYTVTQCYMGKVSMVQAYKEKVYPKNKMLSCWSVWCWFNFYGCRISELFPSIMSKVKNHSGHKPLRQGPRGLIFATAPTPTFWFIEIRLQLRIFCWLCSHRLQSLLVYQHVLLGAVPFPSDVLRLKTLGVCGVVTLNESYERLVPTSLYEDKRSRRNEESCSFTSSNRESWGRCSSLGAASDELFSGNNNDKQVTHCFNCLRSFCINHSKYLLSSPLILVFRYEPLGLQFGQQAYGKEKAKDPSEFITHRAKDFVSSMKDIETRFMCIVEAGNKVSRMLETKKILLDICAKIPGYSHYSLRNHNVFLKMRKLLDFDEPRTLAPTCLFVGGTKYMVIQGHCIADSEEQKVHVIVGDERPLELLAKAYAIKSFDIDPQNPSDVVFTLEWESIGVLPCGEMARRKIIFTTKGS</sequence>
<protein>
    <submittedName>
        <fullName evidence="2">Putative dual specificity protein phosphatase DSP8</fullName>
    </submittedName>
</protein>
<dbReference type="GO" id="GO:0006751">
    <property type="term" value="P:glutathione catabolic process"/>
    <property type="evidence" value="ECO:0007669"/>
    <property type="project" value="InterPro"/>
</dbReference>
<organism evidence="2">
    <name type="scientific">Zea mays</name>
    <name type="common">Maize</name>
    <dbReference type="NCBI Taxonomy" id="4577"/>
    <lineage>
        <taxon>Eukaryota</taxon>
        <taxon>Viridiplantae</taxon>
        <taxon>Streptophyta</taxon>
        <taxon>Embryophyta</taxon>
        <taxon>Tracheophyta</taxon>
        <taxon>Spermatophyta</taxon>
        <taxon>Magnoliopsida</taxon>
        <taxon>Liliopsida</taxon>
        <taxon>Poales</taxon>
        <taxon>Poaceae</taxon>
        <taxon>PACMAD clade</taxon>
        <taxon>Panicoideae</taxon>
        <taxon>Andropogonodae</taxon>
        <taxon>Andropogoneae</taxon>
        <taxon>Tripsacinae</taxon>
        <taxon>Zea</taxon>
    </lineage>
</organism>
<reference evidence="2" key="1">
    <citation type="submission" date="2015-12" db="EMBL/GenBank/DDBJ databases">
        <title>Update maize B73 reference genome by single molecule sequencing technologies.</title>
        <authorList>
            <consortium name="Maize Genome Sequencing Project"/>
            <person name="Ware D."/>
        </authorList>
    </citation>
    <scope>NUCLEOTIDE SEQUENCE [LARGE SCALE GENOMIC DNA]</scope>
    <source>
        <tissue evidence="2">Seedling</tissue>
    </source>
</reference>
<evidence type="ECO:0000313" key="2">
    <source>
        <dbReference type="EMBL" id="ONM03871.1"/>
    </source>
</evidence>
<evidence type="ECO:0000256" key="1">
    <source>
        <dbReference type="ARBA" id="ARBA00023239"/>
    </source>
</evidence>
<name>A0A1D6KLZ6_MAIZE</name>
<dbReference type="GO" id="GO:0061928">
    <property type="term" value="F:glutathione specific gamma-glutamylcyclotransferase activity"/>
    <property type="evidence" value="ECO:0007669"/>
    <property type="project" value="InterPro"/>
</dbReference>
<dbReference type="InParanoid" id="A0A1D6KLZ6"/>
<accession>A0A1D6KLZ6</accession>
<gene>
    <name evidence="2" type="ORF">ZEAMMB73_Zm00001d031876</name>
</gene>
<dbReference type="InterPro" id="IPR006840">
    <property type="entry name" value="ChaC"/>
</dbReference>
<dbReference type="PANTHER" id="PTHR12192">
    <property type="entry name" value="CATION TRANSPORT PROTEIN CHAC-RELATED"/>
    <property type="match status" value="1"/>
</dbReference>